<comment type="caution">
    <text evidence="3">The sequence shown here is derived from an EMBL/GenBank/DDBJ whole genome shotgun (WGS) entry which is preliminary data.</text>
</comment>
<dbReference type="GO" id="GO:0015074">
    <property type="term" value="P:DNA integration"/>
    <property type="evidence" value="ECO:0007669"/>
    <property type="project" value="InterPro"/>
</dbReference>
<feature type="domain" description="Tyr recombinase" evidence="2">
    <location>
        <begin position="1"/>
        <end position="153"/>
    </location>
</feature>
<evidence type="ECO:0000313" key="3">
    <source>
        <dbReference type="EMBL" id="MCP2353395.1"/>
    </source>
</evidence>
<dbReference type="InterPro" id="IPR011010">
    <property type="entry name" value="DNA_brk_join_enz"/>
</dbReference>
<accession>A0A9X2JZ59</accession>
<proteinExistence type="predicted"/>
<dbReference type="Proteomes" id="UP001139648">
    <property type="component" value="Unassembled WGS sequence"/>
</dbReference>
<dbReference type="EMBL" id="JAMZEB010000001">
    <property type="protein sequence ID" value="MCP2353395.1"/>
    <property type="molecule type" value="Genomic_DNA"/>
</dbReference>
<organism evidence="3 4">
    <name type="scientific">Nonomuraea thailandensis</name>
    <dbReference type="NCBI Taxonomy" id="1188745"/>
    <lineage>
        <taxon>Bacteria</taxon>
        <taxon>Bacillati</taxon>
        <taxon>Actinomycetota</taxon>
        <taxon>Actinomycetes</taxon>
        <taxon>Streptosporangiales</taxon>
        <taxon>Streptosporangiaceae</taxon>
        <taxon>Nonomuraea</taxon>
    </lineage>
</organism>
<evidence type="ECO:0000313" key="4">
    <source>
        <dbReference type="Proteomes" id="UP001139648"/>
    </source>
</evidence>
<name>A0A9X2JZ59_9ACTN</name>
<dbReference type="InterPro" id="IPR013762">
    <property type="entry name" value="Integrase-like_cat_sf"/>
</dbReference>
<dbReference type="SUPFAM" id="SSF56349">
    <property type="entry name" value="DNA breaking-rejoining enzymes"/>
    <property type="match status" value="1"/>
</dbReference>
<dbReference type="Gene3D" id="1.10.443.10">
    <property type="entry name" value="Intergrase catalytic core"/>
    <property type="match status" value="1"/>
</dbReference>
<gene>
    <name evidence="3" type="ORF">HD597_000415</name>
</gene>
<dbReference type="GO" id="GO:0006310">
    <property type="term" value="P:DNA recombination"/>
    <property type="evidence" value="ECO:0007669"/>
    <property type="project" value="UniProtKB-KW"/>
</dbReference>
<dbReference type="InterPro" id="IPR002104">
    <property type="entry name" value="Integrase_catalytic"/>
</dbReference>
<keyword evidence="1" id="KW-0233">DNA recombination</keyword>
<evidence type="ECO:0000259" key="2">
    <source>
        <dbReference type="PROSITE" id="PS51898"/>
    </source>
</evidence>
<sequence length="154" mass="16932">MHHQARTRRAGGAGRTARPGRIVFLGRDTRHALADYLQTERPGDATASTQPAAIFLAASTIGSRRPDGRLSARAINTIVGELARLHDAQTTDPDHKLGHLRPHDARHTFAFTLARATGHDRAELKRRLGPASKRYLRLYTGPPDDNAADYVEDL</sequence>
<evidence type="ECO:0000256" key="1">
    <source>
        <dbReference type="ARBA" id="ARBA00023172"/>
    </source>
</evidence>
<dbReference type="PROSITE" id="PS51898">
    <property type="entry name" value="TYR_RECOMBINASE"/>
    <property type="match status" value="1"/>
</dbReference>
<dbReference type="AlphaFoldDB" id="A0A9X2JZ59"/>
<protein>
    <submittedName>
        <fullName evidence="3">Integrase</fullName>
    </submittedName>
</protein>
<dbReference type="GO" id="GO:0003677">
    <property type="term" value="F:DNA binding"/>
    <property type="evidence" value="ECO:0007669"/>
    <property type="project" value="InterPro"/>
</dbReference>
<keyword evidence="4" id="KW-1185">Reference proteome</keyword>
<reference evidence="3" key="1">
    <citation type="submission" date="2022-06" db="EMBL/GenBank/DDBJ databases">
        <title>Sequencing the genomes of 1000 actinobacteria strains.</title>
        <authorList>
            <person name="Klenk H.-P."/>
        </authorList>
    </citation>
    <scope>NUCLEOTIDE SEQUENCE</scope>
    <source>
        <strain evidence="3">DSM 46694</strain>
    </source>
</reference>
<dbReference type="Pfam" id="PF00589">
    <property type="entry name" value="Phage_integrase"/>
    <property type="match status" value="1"/>
</dbReference>